<evidence type="ECO:0000313" key="2">
    <source>
        <dbReference type="EMBL" id="PKY60449.1"/>
    </source>
</evidence>
<protein>
    <submittedName>
        <fullName evidence="2">Uncharacterized protein</fullName>
    </submittedName>
</protein>
<gene>
    <name evidence="2" type="ORF">RhiirA4_484165</name>
</gene>
<comment type="caution">
    <text evidence="2">The sequence shown here is derived from an EMBL/GenBank/DDBJ whole genome shotgun (WGS) entry which is preliminary data.</text>
</comment>
<dbReference type="AlphaFoldDB" id="A0A2I1HNJ2"/>
<name>A0A2I1HNJ2_9GLOM</name>
<evidence type="ECO:0000256" key="1">
    <source>
        <dbReference type="SAM" id="MobiDB-lite"/>
    </source>
</evidence>
<reference evidence="2 3" key="1">
    <citation type="submission" date="2015-10" db="EMBL/GenBank/DDBJ databases">
        <title>Genome analyses suggest a sexual origin of heterokaryosis in a supposedly ancient asexual fungus.</title>
        <authorList>
            <person name="Ropars J."/>
            <person name="Sedzielewska K."/>
            <person name="Noel J."/>
            <person name="Charron P."/>
            <person name="Farinelli L."/>
            <person name="Marton T."/>
            <person name="Kruger M."/>
            <person name="Pelin A."/>
            <person name="Brachmann A."/>
            <person name="Corradi N."/>
        </authorList>
    </citation>
    <scope>NUCLEOTIDE SEQUENCE [LARGE SCALE GENOMIC DNA]</scope>
    <source>
        <strain evidence="2 3">A4</strain>
    </source>
</reference>
<accession>A0A2I1HNJ2</accession>
<keyword evidence="3" id="KW-1185">Reference proteome</keyword>
<organism evidence="2 3">
    <name type="scientific">Rhizophagus irregularis</name>
    <dbReference type="NCBI Taxonomy" id="588596"/>
    <lineage>
        <taxon>Eukaryota</taxon>
        <taxon>Fungi</taxon>
        <taxon>Fungi incertae sedis</taxon>
        <taxon>Mucoromycota</taxon>
        <taxon>Glomeromycotina</taxon>
        <taxon>Glomeromycetes</taxon>
        <taxon>Glomerales</taxon>
        <taxon>Glomeraceae</taxon>
        <taxon>Rhizophagus</taxon>
    </lineage>
</organism>
<dbReference type="Proteomes" id="UP000234323">
    <property type="component" value="Unassembled WGS sequence"/>
</dbReference>
<sequence length="277" mass="29887">MESYHDSLSRDHEARLAAISSLQTANPVPNYDLTVLPTNSDPLDSDTESNMSYESAISFVDNTEDNTITPALPSMFPVGKDILIPTSSSHLPIVHVDLFNTTTDNNLPLTPVKPLVDNTEANAITPTISSFFPVGKDTLIPTSPSHLPIVHVDLFNTTTDNNLPLTSVKLLVDNMEANATTPAIPSFFPVGKDALNATSSSHLPITHVDLFNTSTDNNLPLRPSNEVSSPLPITHLPDIFNDVSSASDEYESADSGFEPMQNTQIITITPMIIPGLN</sequence>
<feature type="region of interest" description="Disordered" evidence="1">
    <location>
        <begin position="30"/>
        <end position="49"/>
    </location>
</feature>
<feature type="compositionally biased region" description="Polar residues" evidence="1">
    <location>
        <begin position="36"/>
        <end position="49"/>
    </location>
</feature>
<proteinExistence type="predicted"/>
<evidence type="ECO:0000313" key="3">
    <source>
        <dbReference type="Proteomes" id="UP000234323"/>
    </source>
</evidence>
<dbReference type="EMBL" id="LLXI01004280">
    <property type="protein sequence ID" value="PKY60449.1"/>
    <property type="molecule type" value="Genomic_DNA"/>
</dbReference>